<evidence type="ECO:0000313" key="2">
    <source>
        <dbReference type="EMBL" id="VBA40651.1"/>
    </source>
</evidence>
<sequence length="103" mass="11197">MPCGSGRKTKCSMIRPAMPMASDALSPTAEHSSRSSSKRAPETSRRDRNPLLHSRVRGTIRIVTRSGTSSGKASATWRARSQLRHAAALSRTLAHSPARRCQT</sequence>
<dbReference type="AlphaFoldDB" id="A0A498Q5S5"/>
<organism evidence="2 3">
    <name type="scientific">Mycobacterium innocens</name>
    <dbReference type="NCBI Taxonomy" id="2341083"/>
    <lineage>
        <taxon>Bacteria</taxon>
        <taxon>Bacillati</taxon>
        <taxon>Actinomycetota</taxon>
        <taxon>Actinomycetes</taxon>
        <taxon>Mycobacteriales</taxon>
        <taxon>Mycobacteriaceae</taxon>
        <taxon>Mycobacterium</taxon>
    </lineage>
</organism>
<evidence type="ECO:0000313" key="3">
    <source>
        <dbReference type="Proteomes" id="UP000267289"/>
    </source>
</evidence>
<dbReference type="Proteomes" id="UP000267289">
    <property type="component" value="Unassembled WGS sequence"/>
</dbReference>
<feature type="region of interest" description="Disordered" evidence="1">
    <location>
        <begin position="1"/>
        <end position="52"/>
    </location>
</feature>
<accession>A0A498Q5S5</accession>
<reference evidence="2 3" key="1">
    <citation type="submission" date="2018-09" db="EMBL/GenBank/DDBJ databases">
        <authorList>
            <person name="Tagini F."/>
        </authorList>
    </citation>
    <scope>NUCLEOTIDE SEQUENCE [LARGE SCALE GENOMIC DNA]</scope>
    <source>
        <strain evidence="2 3">MK13</strain>
    </source>
</reference>
<evidence type="ECO:0000256" key="1">
    <source>
        <dbReference type="SAM" id="MobiDB-lite"/>
    </source>
</evidence>
<dbReference type="EMBL" id="UPHQ01000162">
    <property type="protein sequence ID" value="VBA40651.1"/>
    <property type="molecule type" value="Genomic_DNA"/>
</dbReference>
<gene>
    <name evidence="2" type="ORF">LAUMK13_03164</name>
</gene>
<keyword evidence="3" id="KW-1185">Reference proteome</keyword>
<feature type="compositionally biased region" description="Basic and acidic residues" evidence="1">
    <location>
        <begin position="39"/>
        <end position="50"/>
    </location>
</feature>
<name>A0A498Q5S5_9MYCO</name>
<proteinExistence type="predicted"/>
<protein>
    <submittedName>
        <fullName evidence="2">Uncharacterized protein</fullName>
    </submittedName>
</protein>